<sequence>MSAQIEHLDGIVSQSLANERRTGDELRTLITTLNGALNLGVELDDQEQLARDIEERFGISMGLGAMVDDEDFRPWLPEAKASIDPFYWGRYRKLMLKNGLPQDVVTSTDTVTDEILGRLGNPNLQEEWDRRGMVVGHVQSGKTGNYTGLICKAADAGYRLIVVIAGIHNNLRNQTQERIDEGFIGRDTGRLAMKGKRDGSKAIGVGLFDDRRTPVSLTNTLSDFRKNTATSNTSEIDSYKVPVVLVIKKNHATLKNLLDWLRENSAKGDAQMISQPMLLIDDEADNASINTKYSKEEITKINGQIRDLLGMFHRSCYVGYTATPFANIFVDPDSYDEAKKEDLFPRHFIVGLDAPTNYFGPKKIFIDGLPEEGEPTWLRYISDNEDILPIKHRIDQSFDELPDSLLKALRTFLIARTIRNLRGQARSHCSMLVNASRFTNVQEKIRNRLHERLDAILDSLRVNGARGSEGLGDPEIAALRQVWVEEYSDIEFDWPQIQAAMLEAVAAAKVVEVNSRANGLDYSDNGSIGQTLIAVGGFSLSRGLTLEGLTVTWFLRNTMMYDTLMQMGRWFGYRGGYEDVCRVWMPVDAIDWYAHIAEATDELHQELKKMQKAKATPADFGLAVRSHPASLMVTARNKMGSGQKHVMIGLSNAFVETARISARAEDLNKNQDAAIRFLRALEDGGNSQENSAKENGGYLLRDVDAFEAIDDFLLAWRNHDQAFLSQTGPIRSYIRDRKFDELKYWDVLIASVRGKAPDIDLASWTIGPQLRSIGYADLSEHLISIGGRRARLSTRGIEKIGVARERAEAVEEEYQKTRPAPAGKRPSYPDYLYRAEREKPLFVLHVVQVEDPKGDDANRPHLDRIPDRPIIGWSISFPQSARPDQRVEYVINTVKFRELYGVDDEEPDDGALEDDY</sequence>
<evidence type="ECO:0000313" key="2">
    <source>
        <dbReference type="EMBL" id="XCC96582.1"/>
    </source>
</evidence>
<gene>
    <name evidence="2" type="ORF">PVT71_18100</name>
</gene>
<proteinExistence type="predicted"/>
<dbReference type="EMBL" id="CP123385">
    <property type="protein sequence ID" value="XCC96582.1"/>
    <property type="molecule type" value="Genomic_DNA"/>
</dbReference>
<reference evidence="2" key="1">
    <citation type="submission" date="2023-02" db="EMBL/GenBank/DDBJ databases">
        <title>Description and genomic characterization of Salipiger bruguierae sp. nov., isolated from the sediment of mangrove plant Bruguiera sexangula.</title>
        <authorList>
            <person name="Long M."/>
        </authorList>
    </citation>
    <scope>NUCLEOTIDE SEQUENCE</scope>
    <source>
        <strain evidence="2">H15</strain>
    </source>
</reference>
<dbReference type="Pfam" id="PF10593">
    <property type="entry name" value="Z1"/>
    <property type="match status" value="1"/>
</dbReference>
<feature type="domain" description="Putative endonuclease Z1" evidence="1">
    <location>
        <begin position="404"/>
        <end position="631"/>
    </location>
</feature>
<name>A0AAU8AP71_9RHOB</name>
<protein>
    <submittedName>
        <fullName evidence="2">Z1 domain-containing protein</fullName>
    </submittedName>
</protein>
<accession>A0AAU8AP71</accession>
<dbReference type="RefSeq" id="WP_353475473.1">
    <property type="nucleotide sequence ID" value="NZ_CP123385.1"/>
</dbReference>
<dbReference type="InterPro" id="IPR018310">
    <property type="entry name" value="Put_endonuclease_Z1-dom"/>
</dbReference>
<dbReference type="AlphaFoldDB" id="A0AAU8AP71"/>
<organism evidence="2">
    <name type="scientific">Alloyangia sp. H15</name>
    <dbReference type="NCBI Taxonomy" id="3029062"/>
    <lineage>
        <taxon>Bacteria</taxon>
        <taxon>Pseudomonadati</taxon>
        <taxon>Pseudomonadota</taxon>
        <taxon>Alphaproteobacteria</taxon>
        <taxon>Rhodobacterales</taxon>
        <taxon>Roseobacteraceae</taxon>
        <taxon>Alloyangia</taxon>
    </lineage>
</organism>
<evidence type="ECO:0000259" key="1">
    <source>
        <dbReference type="Pfam" id="PF10593"/>
    </source>
</evidence>